<proteinExistence type="predicted"/>
<evidence type="ECO:0000313" key="2">
    <source>
        <dbReference type="WBParaSite" id="TREG1_125660.1"/>
    </source>
</evidence>
<dbReference type="WBParaSite" id="TREG1_125660.1">
    <property type="protein sequence ID" value="TREG1_125660.1"/>
    <property type="gene ID" value="TREG1_125660"/>
</dbReference>
<dbReference type="AlphaFoldDB" id="A0AA85IWR5"/>
<name>A0AA85IWR5_TRIRE</name>
<reference evidence="1" key="1">
    <citation type="submission" date="2022-06" db="EMBL/GenBank/DDBJ databases">
        <authorList>
            <person name="Berger JAMES D."/>
            <person name="Berger JAMES D."/>
        </authorList>
    </citation>
    <scope>NUCLEOTIDE SEQUENCE [LARGE SCALE GENOMIC DNA]</scope>
</reference>
<keyword evidence="1" id="KW-1185">Reference proteome</keyword>
<organism evidence="1 2">
    <name type="scientific">Trichobilharzia regenti</name>
    <name type="common">Nasal bird schistosome</name>
    <dbReference type="NCBI Taxonomy" id="157069"/>
    <lineage>
        <taxon>Eukaryota</taxon>
        <taxon>Metazoa</taxon>
        <taxon>Spiralia</taxon>
        <taxon>Lophotrochozoa</taxon>
        <taxon>Platyhelminthes</taxon>
        <taxon>Trematoda</taxon>
        <taxon>Digenea</taxon>
        <taxon>Strigeidida</taxon>
        <taxon>Schistosomatoidea</taxon>
        <taxon>Schistosomatidae</taxon>
        <taxon>Trichobilharzia</taxon>
    </lineage>
</organism>
<reference evidence="2" key="2">
    <citation type="submission" date="2023-11" db="UniProtKB">
        <authorList>
            <consortium name="WormBaseParasite"/>
        </authorList>
    </citation>
    <scope>IDENTIFICATION</scope>
</reference>
<accession>A0AA85IWR5</accession>
<evidence type="ECO:0000313" key="1">
    <source>
        <dbReference type="Proteomes" id="UP000050795"/>
    </source>
</evidence>
<dbReference type="Proteomes" id="UP000050795">
    <property type="component" value="Unassembled WGS sequence"/>
</dbReference>
<sequence>MNTLPANRTLNTFNNDNARRSSISAMRYAARSTSLYFPNTDTDEESRSQLLTSESIVETRRAETMNRLNRIVWVV</sequence>
<protein>
    <submittedName>
        <fullName evidence="2">Uncharacterized protein</fullName>
    </submittedName>
</protein>